<feature type="transmembrane region" description="Helical" evidence="9">
    <location>
        <begin position="188"/>
        <end position="208"/>
    </location>
</feature>
<evidence type="ECO:0000256" key="5">
    <source>
        <dbReference type="ARBA" id="ARBA00023040"/>
    </source>
</evidence>
<feature type="domain" description="G-protein coupled receptors family 1 profile" evidence="10">
    <location>
        <begin position="43"/>
        <end position="283"/>
    </location>
</feature>
<proteinExistence type="predicted"/>
<keyword evidence="4 9" id="KW-1133">Transmembrane helix</keyword>
<keyword evidence="2" id="KW-1003">Cell membrane</keyword>
<evidence type="ECO:0000256" key="8">
    <source>
        <dbReference type="ARBA" id="ARBA00023224"/>
    </source>
</evidence>
<keyword evidence="8" id="KW-0807">Transducer</keyword>
<keyword evidence="12" id="KW-1185">Reference proteome</keyword>
<evidence type="ECO:0000256" key="1">
    <source>
        <dbReference type="ARBA" id="ARBA00004651"/>
    </source>
</evidence>
<evidence type="ECO:0000256" key="7">
    <source>
        <dbReference type="ARBA" id="ARBA00023170"/>
    </source>
</evidence>
<keyword evidence="5" id="KW-0297">G-protein coupled receptor</keyword>
<evidence type="ECO:0000259" key="10">
    <source>
        <dbReference type="PROSITE" id="PS50262"/>
    </source>
</evidence>
<evidence type="ECO:0000256" key="6">
    <source>
        <dbReference type="ARBA" id="ARBA00023136"/>
    </source>
</evidence>
<dbReference type="EMBL" id="NEDP02004063">
    <property type="protein sequence ID" value="OWF46955.1"/>
    <property type="molecule type" value="Genomic_DNA"/>
</dbReference>
<dbReference type="GO" id="GO:0005886">
    <property type="term" value="C:plasma membrane"/>
    <property type="evidence" value="ECO:0007669"/>
    <property type="project" value="UniProtKB-SubCell"/>
</dbReference>
<keyword evidence="3 9" id="KW-0812">Transmembrane</keyword>
<feature type="transmembrane region" description="Helical" evidence="9">
    <location>
        <begin position="34"/>
        <end position="52"/>
    </location>
</feature>
<dbReference type="InterPro" id="IPR000276">
    <property type="entry name" value="GPCR_Rhodpsn"/>
</dbReference>
<evidence type="ECO:0000313" key="11">
    <source>
        <dbReference type="EMBL" id="OWF46955.1"/>
    </source>
</evidence>
<comment type="caution">
    <text evidence="11">The sequence shown here is derived from an EMBL/GenBank/DDBJ whole genome shotgun (WGS) entry which is preliminary data.</text>
</comment>
<dbReference type="PRINTS" id="PR00237">
    <property type="entry name" value="GPCRRHODOPSN"/>
</dbReference>
<feature type="transmembrane region" description="Helical" evidence="9">
    <location>
        <begin position="155"/>
        <end position="176"/>
    </location>
</feature>
<sequence length="331" mass="37450">MQLVNASHAITNVTTTPRPRGCVFLFGYMDIIRTAHYLFGIICNVLLLAYVAKNGRLKNYTFIVIASMGLADLVFLLFSLIFLAVPGGFYDKETLVLPNSCPEIISGKYLIILLDIIINTGFIVSAFHITYLMFIRYLVLAKPFWVRQHTTAKKVVIGCGCLWISGVALSSATSYGFHDGFVAGVLHIAMWVINYPTVLLSSLWLHVIKVRSLRSSPTIKDVQIRKMNLRVSFILFSYAIFPLPWNLLEVIYYFRKDLVMTYDVWFLCGLMLVSNNCVNPLIFGLLSDTCKNALNTCCCYCCRRFKRRSVVTETPENAPQGEINIAMDTRL</sequence>
<dbReference type="AlphaFoldDB" id="A0A210QDY9"/>
<feature type="transmembrane region" description="Helical" evidence="9">
    <location>
        <begin position="109"/>
        <end position="134"/>
    </location>
</feature>
<feature type="transmembrane region" description="Helical" evidence="9">
    <location>
        <begin position="64"/>
        <end position="89"/>
    </location>
</feature>
<protein>
    <submittedName>
        <fullName evidence="11">Galanin receptor type 2</fullName>
    </submittedName>
</protein>
<keyword evidence="7 11" id="KW-0675">Receptor</keyword>
<evidence type="ECO:0000256" key="4">
    <source>
        <dbReference type="ARBA" id="ARBA00022989"/>
    </source>
</evidence>
<organism evidence="11 12">
    <name type="scientific">Mizuhopecten yessoensis</name>
    <name type="common">Japanese scallop</name>
    <name type="synonym">Patinopecten yessoensis</name>
    <dbReference type="NCBI Taxonomy" id="6573"/>
    <lineage>
        <taxon>Eukaryota</taxon>
        <taxon>Metazoa</taxon>
        <taxon>Spiralia</taxon>
        <taxon>Lophotrochozoa</taxon>
        <taxon>Mollusca</taxon>
        <taxon>Bivalvia</taxon>
        <taxon>Autobranchia</taxon>
        <taxon>Pteriomorphia</taxon>
        <taxon>Pectinida</taxon>
        <taxon>Pectinoidea</taxon>
        <taxon>Pectinidae</taxon>
        <taxon>Mizuhopecten</taxon>
    </lineage>
</organism>
<dbReference type="PANTHER" id="PTHR24228:SF59">
    <property type="entry name" value="NEUROPEPTIDE RECEPTOR 15"/>
    <property type="match status" value="1"/>
</dbReference>
<accession>A0A210QDY9</accession>
<dbReference type="InterPro" id="IPR017452">
    <property type="entry name" value="GPCR_Rhodpsn_7TM"/>
</dbReference>
<evidence type="ECO:0000313" key="12">
    <source>
        <dbReference type="Proteomes" id="UP000242188"/>
    </source>
</evidence>
<dbReference type="Proteomes" id="UP000242188">
    <property type="component" value="Unassembled WGS sequence"/>
</dbReference>
<dbReference type="SUPFAM" id="SSF81321">
    <property type="entry name" value="Family A G protein-coupled receptor-like"/>
    <property type="match status" value="1"/>
</dbReference>
<dbReference type="GO" id="GO:0004930">
    <property type="term" value="F:G protein-coupled receptor activity"/>
    <property type="evidence" value="ECO:0007669"/>
    <property type="project" value="UniProtKB-KW"/>
</dbReference>
<evidence type="ECO:0000256" key="3">
    <source>
        <dbReference type="ARBA" id="ARBA00022692"/>
    </source>
</evidence>
<dbReference type="PANTHER" id="PTHR24228">
    <property type="entry name" value="B2 BRADYKININ RECEPTOR/ANGIOTENSIN II RECEPTOR"/>
    <property type="match status" value="1"/>
</dbReference>
<dbReference type="Gene3D" id="1.20.1070.10">
    <property type="entry name" value="Rhodopsin 7-helix transmembrane proteins"/>
    <property type="match status" value="1"/>
</dbReference>
<dbReference type="CDD" id="cd00637">
    <property type="entry name" value="7tm_classA_rhodopsin-like"/>
    <property type="match status" value="1"/>
</dbReference>
<name>A0A210QDY9_MIZYE</name>
<feature type="transmembrane region" description="Helical" evidence="9">
    <location>
        <begin position="264"/>
        <end position="286"/>
    </location>
</feature>
<reference evidence="11 12" key="1">
    <citation type="journal article" date="2017" name="Nat. Ecol. Evol.">
        <title>Scallop genome provides insights into evolution of bilaterian karyotype and development.</title>
        <authorList>
            <person name="Wang S."/>
            <person name="Zhang J."/>
            <person name="Jiao W."/>
            <person name="Li J."/>
            <person name="Xun X."/>
            <person name="Sun Y."/>
            <person name="Guo X."/>
            <person name="Huan P."/>
            <person name="Dong B."/>
            <person name="Zhang L."/>
            <person name="Hu X."/>
            <person name="Sun X."/>
            <person name="Wang J."/>
            <person name="Zhao C."/>
            <person name="Wang Y."/>
            <person name="Wang D."/>
            <person name="Huang X."/>
            <person name="Wang R."/>
            <person name="Lv J."/>
            <person name="Li Y."/>
            <person name="Zhang Z."/>
            <person name="Liu B."/>
            <person name="Lu W."/>
            <person name="Hui Y."/>
            <person name="Liang J."/>
            <person name="Zhou Z."/>
            <person name="Hou R."/>
            <person name="Li X."/>
            <person name="Liu Y."/>
            <person name="Li H."/>
            <person name="Ning X."/>
            <person name="Lin Y."/>
            <person name="Zhao L."/>
            <person name="Xing Q."/>
            <person name="Dou J."/>
            <person name="Li Y."/>
            <person name="Mao J."/>
            <person name="Guo H."/>
            <person name="Dou H."/>
            <person name="Li T."/>
            <person name="Mu C."/>
            <person name="Jiang W."/>
            <person name="Fu Q."/>
            <person name="Fu X."/>
            <person name="Miao Y."/>
            <person name="Liu J."/>
            <person name="Yu Q."/>
            <person name="Li R."/>
            <person name="Liao H."/>
            <person name="Li X."/>
            <person name="Kong Y."/>
            <person name="Jiang Z."/>
            <person name="Chourrout D."/>
            <person name="Li R."/>
            <person name="Bao Z."/>
        </authorList>
    </citation>
    <scope>NUCLEOTIDE SEQUENCE [LARGE SCALE GENOMIC DNA]</scope>
    <source>
        <strain evidence="11 12">PY_sf001</strain>
    </source>
</reference>
<feature type="transmembrane region" description="Helical" evidence="9">
    <location>
        <begin position="229"/>
        <end position="252"/>
    </location>
</feature>
<gene>
    <name evidence="11" type="ORF">KP79_PYT14911</name>
</gene>
<evidence type="ECO:0000256" key="9">
    <source>
        <dbReference type="SAM" id="Phobius"/>
    </source>
</evidence>
<dbReference type="PROSITE" id="PS50262">
    <property type="entry name" value="G_PROTEIN_RECEP_F1_2"/>
    <property type="match status" value="1"/>
</dbReference>
<keyword evidence="6 9" id="KW-0472">Membrane</keyword>
<comment type="subcellular location">
    <subcellularLocation>
        <location evidence="1">Cell membrane</location>
        <topology evidence="1">Multi-pass membrane protein</topology>
    </subcellularLocation>
</comment>
<evidence type="ECO:0000256" key="2">
    <source>
        <dbReference type="ARBA" id="ARBA00022475"/>
    </source>
</evidence>